<reference evidence="2 3" key="1">
    <citation type="submission" date="2024-05" db="EMBL/GenBank/DDBJ databases">
        <title>Genome sequencing and assembly of Indian major carp, Cirrhinus mrigala (Hamilton, 1822).</title>
        <authorList>
            <person name="Mohindra V."/>
            <person name="Chowdhury L.M."/>
            <person name="Lal K."/>
            <person name="Jena J.K."/>
        </authorList>
    </citation>
    <scope>NUCLEOTIDE SEQUENCE [LARGE SCALE GENOMIC DNA]</scope>
    <source>
        <strain evidence="2">CM1030</strain>
        <tissue evidence="2">Blood</tissue>
    </source>
</reference>
<evidence type="ECO:0000313" key="3">
    <source>
        <dbReference type="Proteomes" id="UP001529510"/>
    </source>
</evidence>
<feature type="non-terminal residue" evidence="2">
    <location>
        <position position="65"/>
    </location>
</feature>
<protein>
    <submittedName>
        <fullName evidence="2">Uncharacterized protein</fullName>
    </submittedName>
</protein>
<evidence type="ECO:0000313" key="2">
    <source>
        <dbReference type="EMBL" id="KAL0191685.1"/>
    </source>
</evidence>
<sequence length="65" mass="7176">TGLFNNNQIPEPEGPPKPTNNYDDLVKYNEVGRHGETNQGDDKLSNVLMTHAGEDSMFSNTELLA</sequence>
<dbReference type="EMBL" id="JAMKFB020000006">
    <property type="protein sequence ID" value="KAL0191685.1"/>
    <property type="molecule type" value="Genomic_DNA"/>
</dbReference>
<proteinExistence type="predicted"/>
<dbReference type="Proteomes" id="UP001529510">
    <property type="component" value="Unassembled WGS sequence"/>
</dbReference>
<evidence type="ECO:0000256" key="1">
    <source>
        <dbReference type="SAM" id="MobiDB-lite"/>
    </source>
</evidence>
<comment type="caution">
    <text evidence="2">The sequence shown here is derived from an EMBL/GenBank/DDBJ whole genome shotgun (WGS) entry which is preliminary data.</text>
</comment>
<feature type="non-terminal residue" evidence="2">
    <location>
        <position position="1"/>
    </location>
</feature>
<gene>
    <name evidence="2" type="ORF">M9458_014383</name>
</gene>
<feature type="region of interest" description="Disordered" evidence="1">
    <location>
        <begin position="1"/>
        <end position="22"/>
    </location>
</feature>
<accession>A0ABD0QZM4</accession>
<organism evidence="2 3">
    <name type="scientific">Cirrhinus mrigala</name>
    <name type="common">Mrigala</name>
    <dbReference type="NCBI Taxonomy" id="683832"/>
    <lineage>
        <taxon>Eukaryota</taxon>
        <taxon>Metazoa</taxon>
        <taxon>Chordata</taxon>
        <taxon>Craniata</taxon>
        <taxon>Vertebrata</taxon>
        <taxon>Euteleostomi</taxon>
        <taxon>Actinopterygii</taxon>
        <taxon>Neopterygii</taxon>
        <taxon>Teleostei</taxon>
        <taxon>Ostariophysi</taxon>
        <taxon>Cypriniformes</taxon>
        <taxon>Cyprinidae</taxon>
        <taxon>Labeoninae</taxon>
        <taxon>Labeonini</taxon>
        <taxon>Cirrhinus</taxon>
    </lineage>
</organism>
<dbReference type="AlphaFoldDB" id="A0ABD0QZM4"/>
<keyword evidence="3" id="KW-1185">Reference proteome</keyword>
<name>A0ABD0QZM4_CIRMR</name>